<dbReference type="Proteomes" id="UP000197424">
    <property type="component" value="Chromosome"/>
</dbReference>
<dbReference type="InterPro" id="IPR009009">
    <property type="entry name" value="RlpA-like_DPBB"/>
</dbReference>
<organism evidence="8 9">
    <name type="scientific">Laribacter hongkongensis</name>
    <dbReference type="NCBI Taxonomy" id="168471"/>
    <lineage>
        <taxon>Bacteria</taxon>
        <taxon>Pseudomonadati</taxon>
        <taxon>Pseudomonadota</taxon>
        <taxon>Betaproteobacteria</taxon>
        <taxon>Neisseriales</taxon>
        <taxon>Aquaspirillaceae</taxon>
        <taxon>Laribacter</taxon>
    </lineage>
</organism>
<evidence type="ECO:0000256" key="1">
    <source>
        <dbReference type="ARBA" id="ARBA00022729"/>
    </source>
</evidence>
<keyword evidence="2 4" id="KW-0456">Lyase</keyword>
<dbReference type="InterPro" id="IPR036680">
    <property type="entry name" value="SPOR-like_sf"/>
</dbReference>
<dbReference type="Pfam" id="PF05036">
    <property type="entry name" value="SPOR"/>
    <property type="match status" value="1"/>
</dbReference>
<name>A0A248LEM2_9NEIS</name>
<keyword evidence="3 4" id="KW-0961">Cell wall biogenesis/degradation</keyword>
<evidence type="ECO:0000256" key="4">
    <source>
        <dbReference type="HAMAP-Rule" id="MF_02071"/>
    </source>
</evidence>
<sequence>MKPLRWLWLAIVTSLLAACGSTQPAAKFSQSASAQSVRAQQAAVKPVRNSPLHQDPLALLSMATEPSLVDALADEPLHPSANRPYSVMGVSYTPEVERKAYRARGKASWYGNKFHGRRTASGERYDMNELTAAHPTLPIPSFARVTNVKNGKSVIVRINDRGPFHKGRLIDLSYAAAHELGYVKRGSTDVVVERVWPNDGVKPAIDVAKAGNKGIMPVAANGNDLALPASAVPAKGSWLQLGAYGSPSNAEAMRQRLAEQMAGSGSSARLEVVNHDGLYKLRLGPFVTPARAREVADQLKLGTALVMS</sequence>
<keyword evidence="1 6" id="KW-0732">Signal</keyword>
<dbReference type="InterPro" id="IPR034718">
    <property type="entry name" value="RlpA"/>
</dbReference>
<dbReference type="EC" id="4.2.2.-" evidence="4"/>
<dbReference type="PANTHER" id="PTHR34183">
    <property type="entry name" value="ENDOLYTIC PEPTIDOGLYCAN TRANSGLYCOSYLASE RLPA"/>
    <property type="match status" value="1"/>
</dbReference>
<evidence type="ECO:0000259" key="7">
    <source>
        <dbReference type="PROSITE" id="PS51724"/>
    </source>
</evidence>
<keyword evidence="4" id="KW-0564">Palmitate</keyword>
<gene>
    <name evidence="4" type="primary">rlpA</name>
    <name evidence="8" type="ORF">LHGZ1_0104</name>
</gene>
<feature type="chain" id="PRO_5013412600" description="Endolytic peptidoglycan transglycosylase RlpA" evidence="6">
    <location>
        <begin position="18"/>
        <end position="308"/>
    </location>
</feature>
<dbReference type="Gene3D" id="3.30.70.1070">
    <property type="entry name" value="Sporulation related repeat"/>
    <property type="match status" value="1"/>
</dbReference>
<dbReference type="HAMAP" id="MF_02071">
    <property type="entry name" value="RlpA"/>
    <property type="match status" value="1"/>
</dbReference>
<dbReference type="NCBIfam" id="TIGR00413">
    <property type="entry name" value="rlpA"/>
    <property type="match status" value="1"/>
</dbReference>
<dbReference type="InterPro" id="IPR007730">
    <property type="entry name" value="SPOR-like_dom"/>
</dbReference>
<dbReference type="GO" id="GO:0005886">
    <property type="term" value="C:plasma membrane"/>
    <property type="evidence" value="ECO:0007669"/>
    <property type="project" value="UniProtKB-SubCell"/>
</dbReference>
<evidence type="ECO:0000256" key="6">
    <source>
        <dbReference type="SAM" id="SignalP"/>
    </source>
</evidence>
<dbReference type="OrthoDB" id="9779128at2"/>
<dbReference type="Gene3D" id="2.40.40.10">
    <property type="entry name" value="RlpA-like domain"/>
    <property type="match status" value="1"/>
</dbReference>
<keyword evidence="4" id="KW-0472">Membrane</keyword>
<dbReference type="GO" id="GO:0008932">
    <property type="term" value="F:lytic endotransglycosylase activity"/>
    <property type="evidence" value="ECO:0007669"/>
    <property type="project" value="UniProtKB-UniRule"/>
</dbReference>
<protein>
    <recommendedName>
        <fullName evidence="4">Endolytic peptidoglycan transglycosylase RlpA</fullName>
        <ecNumber evidence="4">4.2.2.-</ecNumber>
    </recommendedName>
</protein>
<proteinExistence type="inferred from homology"/>
<comment type="similarity">
    <text evidence="4 5">Belongs to the RlpA family.</text>
</comment>
<evidence type="ECO:0000256" key="3">
    <source>
        <dbReference type="ARBA" id="ARBA00023316"/>
    </source>
</evidence>
<evidence type="ECO:0000256" key="5">
    <source>
        <dbReference type="RuleBase" id="RU003495"/>
    </source>
</evidence>
<dbReference type="Pfam" id="PF03330">
    <property type="entry name" value="DPBB_1"/>
    <property type="match status" value="1"/>
</dbReference>
<evidence type="ECO:0000313" key="9">
    <source>
        <dbReference type="Proteomes" id="UP000197424"/>
    </source>
</evidence>
<dbReference type="SUPFAM" id="SSF110997">
    <property type="entry name" value="Sporulation related repeat"/>
    <property type="match status" value="1"/>
</dbReference>
<dbReference type="EMBL" id="CP022115">
    <property type="protein sequence ID" value="ASJ22935.1"/>
    <property type="molecule type" value="Genomic_DNA"/>
</dbReference>
<dbReference type="CDD" id="cd22268">
    <property type="entry name" value="DPBB_RlpA-like"/>
    <property type="match status" value="1"/>
</dbReference>
<dbReference type="GO" id="GO:0000270">
    <property type="term" value="P:peptidoglycan metabolic process"/>
    <property type="evidence" value="ECO:0007669"/>
    <property type="project" value="UniProtKB-UniRule"/>
</dbReference>
<feature type="domain" description="SPOR" evidence="7">
    <location>
        <begin position="231"/>
        <end position="308"/>
    </location>
</feature>
<feature type="signal peptide" evidence="6">
    <location>
        <begin position="1"/>
        <end position="17"/>
    </location>
</feature>
<keyword evidence="4 8" id="KW-0449">Lipoprotein</keyword>
<dbReference type="PROSITE" id="PS51257">
    <property type="entry name" value="PROKAR_LIPOPROTEIN"/>
    <property type="match status" value="1"/>
</dbReference>
<keyword evidence="4" id="KW-1003">Cell membrane</keyword>
<comment type="subcellular location">
    <subcellularLocation>
        <location evidence="4">Cell membrane</location>
        <topology evidence="4">Lipid-anchor</topology>
    </subcellularLocation>
</comment>
<evidence type="ECO:0000313" key="8">
    <source>
        <dbReference type="EMBL" id="ASJ22935.1"/>
    </source>
</evidence>
<comment type="function">
    <text evidence="4">Lytic transglycosylase with a strong preference for naked glycan strands that lack stem peptides.</text>
</comment>
<reference evidence="9" key="1">
    <citation type="submission" date="2017-06" db="EMBL/GenBank/DDBJ databases">
        <title>Whole genome sequence of Laribacter hongkongensis LHGZ1.</title>
        <authorList>
            <person name="Chen D."/>
            <person name="Wu H."/>
            <person name="Chen J."/>
        </authorList>
    </citation>
    <scope>NUCLEOTIDE SEQUENCE [LARGE SCALE GENOMIC DNA]</scope>
    <source>
        <strain evidence="9">LHGZ1</strain>
    </source>
</reference>
<dbReference type="SUPFAM" id="SSF50685">
    <property type="entry name" value="Barwin-like endoglucanases"/>
    <property type="match status" value="1"/>
</dbReference>
<evidence type="ECO:0000256" key="2">
    <source>
        <dbReference type="ARBA" id="ARBA00023239"/>
    </source>
</evidence>
<dbReference type="FunFam" id="2.40.40.10:FF:000003">
    <property type="entry name" value="Endolytic peptidoglycan transglycosylase RlpA"/>
    <property type="match status" value="1"/>
</dbReference>
<dbReference type="InterPro" id="IPR036908">
    <property type="entry name" value="RlpA-like_sf"/>
</dbReference>
<dbReference type="GO" id="GO:0071555">
    <property type="term" value="P:cell wall organization"/>
    <property type="evidence" value="ECO:0007669"/>
    <property type="project" value="UniProtKB-KW"/>
</dbReference>
<dbReference type="RefSeq" id="WP_088859819.1">
    <property type="nucleotide sequence ID" value="NZ_CP022115.1"/>
</dbReference>
<dbReference type="PANTHER" id="PTHR34183:SF1">
    <property type="entry name" value="ENDOLYTIC PEPTIDOGLYCAN TRANSGLYCOSYLASE RLPA"/>
    <property type="match status" value="1"/>
</dbReference>
<dbReference type="InterPro" id="IPR012997">
    <property type="entry name" value="RplA"/>
</dbReference>
<dbReference type="GO" id="GO:0042834">
    <property type="term" value="F:peptidoglycan binding"/>
    <property type="evidence" value="ECO:0007669"/>
    <property type="project" value="InterPro"/>
</dbReference>
<dbReference type="AlphaFoldDB" id="A0A248LEM2"/>
<dbReference type="PROSITE" id="PS51724">
    <property type="entry name" value="SPOR"/>
    <property type="match status" value="1"/>
</dbReference>
<accession>A0A248LEM2</accession>